<name>A0A068WN50_ECHGR</name>
<evidence type="ECO:0000313" key="2">
    <source>
        <dbReference type="Proteomes" id="UP000492820"/>
    </source>
</evidence>
<accession>A0A068WN50</accession>
<reference evidence="3" key="3">
    <citation type="submission" date="2020-10" db="UniProtKB">
        <authorList>
            <consortium name="WormBaseParasite"/>
        </authorList>
    </citation>
    <scope>IDENTIFICATION</scope>
</reference>
<sequence length="195" mass="21481">MGGFSSDAISFQQSYPVKSIAQLQLGRNICGALRSLGRSLLRHIKLLSLSSLAPRIRIPRWRSRQEKPNVNSWSTLSMAPVWLKAWVKTILRFMLFANPTVPTHKISALLNLVDVSTTSTSMPRTVKRLLLPSDTAKPEILSNSAFTGTTSVASATALVEWVGIVHPTHPTRMETQKSTGNVVKTSLQRVLTHPS</sequence>
<dbReference type="WBParaSite" id="EgrG_000434600">
    <property type="protein sequence ID" value="EgrG_000434600"/>
    <property type="gene ID" value="EgrG_000434600"/>
</dbReference>
<proteinExistence type="predicted"/>
<evidence type="ECO:0000313" key="3">
    <source>
        <dbReference type="WBParaSite" id="EgrG_000434600"/>
    </source>
</evidence>
<evidence type="ECO:0000313" key="1">
    <source>
        <dbReference type="EMBL" id="CDS19065.1"/>
    </source>
</evidence>
<organism evidence="1">
    <name type="scientific">Echinococcus granulosus</name>
    <name type="common">Hydatid tapeworm</name>
    <dbReference type="NCBI Taxonomy" id="6210"/>
    <lineage>
        <taxon>Eukaryota</taxon>
        <taxon>Metazoa</taxon>
        <taxon>Spiralia</taxon>
        <taxon>Lophotrochozoa</taxon>
        <taxon>Platyhelminthes</taxon>
        <taxon>Cestoda</taxon>
        <taxon>Eucestoda</taxon>
        <taxon>Cyclophyllidea</taxon>
        <taxon>Taeniidae</taxon>
        <taxon>Echinococcus</taxon>
        <taxon>Echinococcus granulosus group</taxon>
    </lineage>
</organism>
<gene>
    <name evidence="1" type="ORF">EgrG_000434600</name>
</gene>
<dbReference type="Proteomes" id="UP000492820">
    <property type="component" value="Unassembled WGS sequence"/>
</dbReference>
<protein>
    <submittedName>
        <fullName evidence="1 3">Uncharacterized protein</fullName>
    </submittedName>
</protein>
<dbReference type="EMBL" id="LK028579">
    <property type="protein sequence ID" value="CDS19065.1"/>
    <property type="molecule type" value="Genomic_DNA"/>
</dbReference>
<reference evidence="1 2" key="1">
    <citation type="journal article" date="2013" name="Nature">
        <title>The genomes of four tapeworm species reveal adaptations to parasitism.</title>
        <authorList>
            <person name="Tsai I.J."/>
            <person name="Zarowiecki M."/>
            <person name="Holroyd N."/>
            <person name="Garciarrubio A."/>
            <person name="Sanchez-Flores A."/>
            <person name="Brooks K.L."/>
            <person name="Tracey A."/>
            <person name="Bobes R.J."/>
            <person name="Fragoso G."/>
            <person name="Sciutto E."/>
            <person name="Aslett M."/>
            <person name="Beasley H."/>
            <person name="Bennett H.M."/>
            <person name="Cai J."/>
            <person name="Camicia F."/>
            <person name="Clark R."/>
            <person name="Cucher M."/>
            <person name="De Silva N."/>
            <person name="Day T.A."/>
            <person name="Deplazes P."/>
            <person name="Estrada K."/>
            <person name="Fernandez C."/>
            <person name="Holland P.W."/>
            <person name="Hou J."/>
            <person name="Hu S."/>
            <person name="Huckvale T."/>
            <person name="Hung S.S."/>
            <person name="Kamenetzky L."/>
            <person name="Keane J.A."/>
            <person name="Kiss F."/>
            <person name="Koziol U."/>
            <person name="Lambert O."/>
            <person name="Liu K."/>
            <person name="Luo X."/>
            <person name="Luo Y."/>
            <person name="Macchiaroli N."/>
            <person name="Nichol S."/>
            <person name="Paps J."/>
            <person name="Parkinson J."/>
            <person name="Pouchkina-Stantcheva N."/>
            <person name="Riddiford N."/>
            <person name="Rosenzvit M."/>
            <person name="Salinas G."/>
            <person name="Wasmuth J.D."/>
            <person name="Zamanian M."/>
            <person name="Zheng Y."/>
            <person name="Cai X."/>
            <person name="Soberon X."/>
            <person name="Olson P.D."/>
            <person name="Laclette J.P."/>
            <person name="Brehm K."/>
            <person name="Berriman M."/>
            <person name="Garciarrubio A."/>
            <person name="Bobes R.J."/>
            <person name="Fragoso G."/>
            <person name="Sanchez-Flores A."/>
            <person name="Estrada K."/>
            <person name="Cevallos M.A."/>
            <person name="Morett E."/>
            <person name="Gonzalez V."/>
            <person name="Portillo T."/>
            <person name="Ochoa-Leyva A."/>
            <person name="Jose M.V."/>
            <person name="Sciutto E."/>
            <person name="Landa A."/>
            <person name="Jimenez L."/>
            <person name="Valdes V."/>
            <person name="Carrero J.C."/>
            <person name="Larralde C."/>
            <person name="Morales-Montor J."/>
            <person name="Limon-Lason J."/>
            <person name="Soberon X."/>
            <person name="Laclette J.P."/>
        </authorList>
    </citation>
    <scope>NUCLEOTIDE SEQUENCE [LARGE SCALE GENOMIC DNA]</scope>
</reference>
<reference evidence="1" key="2">
    <citation type="submission" date="2014-06" db="EMBL/GenBank/DDBJ databases">
        <authorList>
            <person name="Aslett M."/>
        </authorList>
    </citation>
    <scope>NUCLEOTIDE SEQUENCE</scope>
</reference>
<dbReference type="AlphaFoldDB" id="A0A068WN50"/>